<evidence type="ECO:0000313" key="1">
    <source>
        <dbReference type="EMBL" id="SDM44224.1"/>
    </source>
</evidence>
<sequence>MFDWYVEQQINRTPVFQFKEGRPEVGIDRKEIGGPGNGLNNGSADNLPYDWKTDERIYHKTVPDLIRKLNDEIQSLVSYINKKARDLNKKDIISKIGRIVSSVTSAITDVLSKIPGVGDLAGLLGTISQTQVAITDAATEAAANKDVEAIVKAKDAILVRQFVLQIVSEPGFSIDWNKYTLATGFDFFDTENYPATVQELQNTLGLNTQTTNSNSKMGIVIIAIILLLLIMRN</sequence>
<dbReference type="Proteomes" id="UP000198901">
    <property type="component" value="Unassembled WGS sequence"/>
</dbReference>
<gene>
    <name evidence="1" type="ORF">SAMN04488090_3466</name>
</gene>
<dbReference type="STRING" id="563176.SAMN04488090_3466"/>
<reference evidence="1 2" key="1">
    <citation type="submission" date="2016-10" db="EMBL/GenBank/DDBJ databases">
        <authorList>
            <person name="de Groot N.N."/>
        </authorList>
    </citation>
    <scope>NUCLEOTIDE SEQUENCE [LARGE SCALE GENOMIC DNA]</scope>
    <source>
        <strain evidence="1 2">DSM 21668</strain>
    </source>
</reference>
<accession>A0A1G9T9A7</accession>
<organism evidence="1 2">
    <name type="scientific">Siphonobacter aquaeclarae</name>
    <dbReference type="NCBI Taxonomy" id="563176"/>
    <lineage>
        <taxon>Bacteria</taxon>
        <taxon>Pseudomonadati</taxon>
        <taxon>Bacteroidota</taxon>
        <taxon>Cytophagia</taxon>
        <taxon>Cytophagales</taxon>
        <taxon>Cytophagaceae</taxon>
        <taxon>Siphonobacter</taxon>
    </lineage>
</organism>
<protein>
    <submittedName>
        <fullName evidence="1">Uncharacterized protein</fullName>
    </submittedName>
</protein>
<dbReference type="EMBL" id="FNGS01000006">
    <property type="protein sequence ID" value="SDM44224.1"/>
    <property type="molecule type" value="Genomic_DNA"/>
</dbReference>
<keyword evidence="2" id="KW-1185">Reference proteome</keyword>
<proteinExistence type="predicted"/>
<name>A0A1G9T9A7_9BACT</name>
<dbReference type="RefSeq" id="WP_093205025.1">
    <property type="nucleotide sequence ID" value="NZ_FNGS01000006.1"/>
</dbReference>
<dbReference type="AlphaFoldDB" id="A0A1G9T9A7"/>
<evidence type="ECO:0000313" key="2">
    <source>
        <dbReference type="Proteomes" id="UP000198901"/>
    </source>
</evidence>